<sequence>MACIVGYIVGPPLYWHFMEGFATSSYCDPYLCDCSSKPSLSIPQGTSFSTSHYYQIFFHHLLNYPASCFFKNIIFS</sequence>
<keyword evidence="2" id="KW-1185">Reference proteome</keyword>
<dbReference type="Proteomes" id="UP000447434">
    <property type="component" value="Chromosome 19"/>
</dbReference>
<comment type="caution">
    <text evidence="1">The sequence shown here is derived from an EMBL/GenBank/DDBJ whole genome shotgun (WGS) entry which is preliminary data.</text>
</comment>
<gene>
    <name evidence="1" type="ORF">Lalb_Chr19g0136041</name>
</gene>
<organism evidence="1 2">
    <name type="scientific">Lupinus albus</name>
    <name type="common">White lupine</name>
    <name type="synonym">Lupinus termis</name>
    <dbReference type="NCBI Taxonomy" id="3870"/>
    <lineage>
        <taxon>Eukaryota</taxon>
        <taxon>Viridiplantae</taxon>
        <taxon>Streptophyta</taxon>
        <taxon>Embryophyta</taxon>
        <taxon>Tracheophyta</taxon>
        <taxon>Spermatophyta</taxon>
        <taxon>Magnoliopsida</taxon>
        <taxon>eudicotyledons</taxon>
        <taxon>Gunneridae</taxon>
        <taxon>Pentapetalae</taxon>
        <taxon>rosids</taxon>
        <taxon>fabids</taxon>
        <taxon>Fabales</taxon>
        <taxon>Fabaceae</taxon>
        <taxon>Papilionoideae</taxon>
        <taxon>50 kb inversion clade</taxon>
        <taxon>genistoids sensu lato</taxon>
        <taxon>core genistoids</taxon>
        <taxon>Genisteae</taxon>
        <taxon>Lupinus</taxon>
    </lineage>
</organism>
<evidence type="ECO:0000313" key="2">
    <source>
        <dbReference type="Proteomes" id="UP000447434"/>
    </source>
</evidence>
<name>A0A6A4NYW2_LUPAL</name>
<dbReference type="InterPro" id="IPR010471">
    <property type="entry name" value="DUF1068"/>
</dbReference>
<dbReference type="EMBL" id="WOCE01000019">
    <property type="protein sequence ID" value="KAE9593084.1"/>
    <property type="molecule type" value="Genomic_DNA"/>
</dbReference>
<protein>
    <submittedName>
        <fullName evidence="1">Uncharacterized protein</fullName>
    </submittedName>
</protein>
<dbReference type="AlphaFoldDB" id="A0A6A4NYW2"/>
<reference evidence="2" key="1">
    <citation type="journal article" date="2020" name="Nat. Commun.">
        <title>Genome sequence of the cluster root forming white lupin.</title>
        <authorList>
            <person name="Hufnagel B."/>
            <person name="Marques A."/>
            <person name="Soriano A."/>
            <person name="Marques L."/>
            <person name="Divol F."/>
            <person name="Doumas P."/>
            <person name="Sallet E."/>
            <person name="Mancinotti D."/>
            <person name="Carrere S."/>
            <person name="Marande W."/>
            <person name="Arribat S."/>
            <person name="Keller J."/>
            <person name="Huneau C."/>
            <person name="Blein T."/>
            <person name="Aime D."/>
            <person name="Laguerre M."/>
            <person name="Taylor J."/>
            <person name="Schubert V."/>
            <person name="Nelson M."/>
            <person name="Geu-Flores F."/>
            <person name="Crespi M."/>
            <person name="Gallardo-Guerrero K."/>
            <person name="Delaux P.-M."/>
            <person name="Salse J."/>
            <person name="Berges H."/>
            <person name="Guyot R."/>
            <person name="Gouzy J."/>
            <person name="Peret B."/>
        </authorList>
    </citation>
    <scope>NUCLEOTIDE SEQUENCE [LARGE SCALE GENOMIC DNA]</scope>
    <source>
        <strain evidence="2">cv. Amiga</strain>
    </source>
</reference>
<accession>A0A6A4NYW2</accession>
<dbReference type="OrthoDB" id="1898954at2759"/>
<evidence type="ECO:0000313" key="1">
    <source>
        <dbReference type="EMBL" id="KAE9593084.1"/>
    </source>
</evidence>
<proteinExistence type="predicted"/>
<dbReference type="Pfam" id="PF06364">
    <property type="entry name" value="DUF1068"/>
    <property type="match status" value="1"/>
</dbReference>